<gene>
    <name evidence="6" type="ORF">C2L64_34945</name>
    <name evidence="7" type="ORF">WQE_21796</name>
</gene>
<dbReference type="PANTHER" id="PTHR30537:SF5">
    <property type="entry name" value="HTH-TYPE TRANSCRIPTIONAL ACTIVATOR TTDR-RELATED"/>
    <property type="match status" value="1"/>
</dbReference>
<dbReference type="AlphaFoldDB" id="A0AAN1MNJ5"/>
<accession>A0AAN1MNJ5</accession>
<dbReference type="RefSeq" id="WP_007584644.1">
    <property type="nucleotide sequence ID" value="NZ_AKAU01000108.1"/>
</dbReference>
<dbReference type="InterPro" id="IPR036390">
    <property type="entry name" value="WH_DNA-bd_sf"/>
</dbReference>
<keyword evidence="2" id="KW-0805">Transcription regulation</keyword>
<reference evidence="7 8" key="1">
    <citation type="journal article" date="2012" name="J. Bacteriol.">
        <title>Draft Genome Sequence of the Soil Bacterium Burkholderia terrae Strain BS001, Which Interacts with Fungal Surface Structures.</title>
        <authorList>
            <person name="Nazir R."/>
            <person name="Hansen M.A."/>
            <person name="Sorensen S."/>
            <person name="van Elsas J.D."/>
        </authorList>
    </citation>
    <scope>NUCLEOTIDE SEQUENCE [LARGE SCALE GENOMIC DNA]</scope>
    <source>
        <strain evidence="7 8">BS001</strain>
    </source>
</reference>
<dbReference type="EMBL" id="AKAU01000108">
    <property type="protein sequence ID" value="EIM99053.1"/>
    <property type="molecule type" value="Genomic_DNA"/>
</dbReference>
<evidence type="ECO:0000313" key="8">
    <source>
        <dbReference type="Proteomes" id="UP000004980"/>
    </source>
</evidence>
<dbReference type="Proteomes" id="UP000004980">
    <property type="component" value="Unassembled WGS sequence"/>
</dbReference>
<dbReference type="CDD" id="cd08422">
    <property type="entry name" value="PBP2_CrgA_like"/>
    <property type="match status" value="1"/>
</dbReference>
<keyword evidence="8" id="KW-1185">Reference proteome</keyword>
<dbReference type="FunFam" id="1.10.10.10:FF:000001">
    <property type="entry name" value="LysR family transcriptional regulator"/>
    <property type="match status" value="1"/>
</dbReference>
<organism evidence="6 9">
    <name type="scientific">Paraburkholderia hospita</name>
    <dbReference type="NCBI Taxonomy" id="169430"/>
    <lineage>
        <taxon>Bacteria</taxon>
        <taxon>Pseudomonadati</taxon>
        <taxon>Pseudomonadota</taxon>
        <taxon>Betaproteobacteria</taxon>
        <taxon>Burkholderiales</taxon>
        <taxon>Burkholderiaceae</taxon>
        <taxon>Paraburkholderia</taxon>
    </lineage>
</organism>
<evidence type="ECO:0000313" key="9">
    <source>
        <dbReference type="Proteomes" id="UP000236649"/>
    </source>
</evidence>
<dbReference type="InterPro" id="IPR036388">
    <property type="entry name" value="WH-like_DNA-bd_sf"/>
</dbReference>
<dbReference type="InterPro" id="IPR005119">
    <property type="entry name" value="LysR_subst-bd"/>
</dbReference>
<dbReference type="Pfam" id="PF00126">
    <property type="entry name" value="HTH_1"/>
    <property type="match status" value="1"/>
</dbReference>
<dbReference type="InterPro" id="IPR058163">
    <property type="entry name" value="LysR-type_TF_proteobact-type"/>
</dbReference>
<dbReference type="SUPFAM" id="SSF53850">
    <property type="entry name" value="Periplasmic binding protein-like II"/>
    <property type="match status" value="1"/>
</dbReference>
<dbReference type="KEGG" id="phs:C2L64_34945"/>
<dbReference type="Proteomes" id="UP000236649">
    <property type="component" value="Chromosome 3"/>
</dbReference>
<dbReference type="SUPFAM" id="SSF46785">
    <property type="entry name" value="Winged helix' DNA-binding domain"/>
    <property type="match status" value="1"/>
</dbReference>
<dbReference type="EMBL" id="CP026107">
    <property type="protein sequence ID" value="AUT73554.1"/>
    <property type="molecule type" value="Genomic_DNA"/>
</dbReference>
<protein>
    <submittedName>
        <fullName evidence="6">LysR family transcriptional regulator</fullName>
    </submittedName>
</protein>
<dbReference type="Gene3D" id="1.10.10.10">
    <property type="entry name" value="Winged helix-like DNA-binding domain superfamily/Winged helix DNA-binding domain"/>
    <property type="match status" value="1"/>
</dbReference>
<evidence type="ECO:0000256" key="4">
    <source>
        <dbReference type="ARBA" id="ARBA00023163"/>
    </source>
</evidence>
<reference evidence="6 9" key="2">
    <citation type="submission" date="2018-01" db="EMBL/GenBank/DDBJ databases">
        <title>Species boundaries and ecological features among Paraburkholderia terrae DSMZ17804T, P. hospita DSMZ17164T and P. caribensis DSMZ13236T.</title>
        <authorList>
            <person name="Pratama A.A."/>
        </authorList>
    </citation>
    <scope>NUCLEOTIDE SEQUENCE [LARGE SCALE GENOMIC DNA]</scope>
    <source>
        <strain evidence="6 9">DSM 17164</strain>
    </source>
</reference>
<dbReference type="GeneID" id="55533503"/>
<proteinExistence type="inferred from homology"/>
<dbReference type="GO" id="GO:0003700">
    <property type="term" value="F:DNA-binding transcription factor activity"/>
    <property type="evidence" value="ECO:0007669"/>
    <property type="project" value="InterPro"/>
</dbReference>
<evidence type="ECO:0000313" key="6">
    <source>
        <dbReference type="EMBL" id="AUT73554.1"/>
    </source>
</evidence>
<evidence type="ECO:0000313" key="7">
    <source>
        <dbReference type="EMBL" id="EIM99053.1"/>
    </source>
</evidence>
<dbReference type="GO" id="GO:0003677">
    <property type="term" value="F:DNA binding"/>
    <property type="evidence" value="ECO:0007669"/>
    <property type="project" value="UniProtKB-KW"/>
</dbReference>
<evidence type="ECO:0000259" key="5">
    <source>
        <dbReference type="PROSITE" id="PS50931"/>
    </source>
</evidence>
<keyword evidence="4" id="KW-0804">Transcription</keyword>
<evidence type="ECO:0000256" key="1">
    <source>
        <dbReference type="ARBA" id="ARBA00009437"/>
    </source>
</evidence>
<dbReference type="Pfam" id="PF03466">
    <property type="entry name" value="LysR_substrate"/>
    <property type="match status" value="1"/>
</dbReference>
<dbReference type="PANTHER" id="PTHR30537">
    <property type="entry name" value="HTH-TYPE TRANSCRIPTIONAL REGULATOR"/>
    <property type="match status" value="1"/>
</dbReference>
<feature type="domain" description="HTH lysR-type" evidence="5">
    <location>
        <begin position="1"/>
        <end position="59"/>
    </location>
</feature>
<evidence type="ECO:0000256" key="2">
    <source>
        <dbReference type="ARBA" id="ARBA00023015"/>
    </source>
</evidence>
<keyword evidence="3" id="KW-0238">DNA-binding</keyword>
<dbReference type="PROSITE" id="PS50931">
    <property type="entry name" value="HTH_LYSR"/>
    <property type="match status" value="1"/>
</dbReference>
<name>A0AAN1MNJ5_9BURK</name>
<comment type="similarity">
    <text evidence="1">Belongs to the LysR transcriptional regulatory family.</text>
</comment>
<dbReference type="InterPro" id="IPR000847">
    <property type="entry name" value="LysR_HTH_N"/>
</dbReference>
<dbReference type="Gene3D" id="3.40.190.290">
    <property type="match status" value="1"/>
</dbReference>
<evidence type="ECO:0000256" key="3">
    <source>
        <dbReference type="ARBA" id="ARBA00023125"/>
    </source>
</evidence>
<sequence>MDTFENMRMFMRVVETGSFTAAARDVGTTVGNASRAVSDLELRLSTRLLNRTTRRISPTEAGQRYLQQCVHILASVDEAETEAESGLPNPSGKLKIHSVTGFGQHYVVPVISRYRERFPNVQIELTLAQRVPDLIEEGYDVSLVQGAELAECGLLSQRVGSAHSILCASPEYVERHGSPASLAQLHQHACLELRSPLAPQSEWHFDGPDGEESAVPGRIVFSVNLADAMAVALCRGMGVGILPIADALPHLRAGKLVHLLPEYSSQQVQYVAIYPPRHSFNTRLKTWIQFLREQLPNLTVAQNTWTENLRS</sequence>